<accession>A0ABP8BTQ8</accession>
<proteinExistence type="predicted"/>
<dbReference type="InterPro" id="IPR013785">
    <property type="entry name" value="Aldolase_TIM"/>
</dbReference>
<dbReference type="Gene3D" id="3.20.20.70">
    <property type="entry name" value="Aldolase class I"/>
    <property type="match status" value="1"/>
</dbReference>
<keyword evidence="1" id="KW-0479">Metal-binding</keyword>
<keyword evidence="1" id="KW-0411">Iron-sulfur</keyword>
<name>A0ABP8BTQ8_9ACTN</name>
<sequence>MHAVDPPTVRREARRLDESDIVAELRQRVSDSTGMLVVLSGGNPAMHELGPLVHRLHDSGMRVSVETQGSLWKDWLRDVDRLVVSPKPPSSGMATPENALQSSKFMSAATRPCPKRSDVYLKIVCFDSADVEFAFRFRERHRRADGSLLPLFLSSGTDAEAARPLPAVTDRFRWLCELVAGDPRAKDCKVLPQLHVIAWGHEKGR</sequence>
<keyword evidence="1" id="KW-0004">4Fe-4S</keyword>
<dbReference type="PANTHER" id="PTHR42836:SF1">
    <property type="entry name" value="7-CARBOXY-7-DEAZAGUANINE SYNTHASE"/>
    <property type="match status" value="1"/>
</dbReference>
<organism evidence="2 3">
    <name type="scientific">Actinomadura meridiana</name>
    <dbReference type="NCBI Taxonomy" id="559626"/>
    <lineage>
        <taxon>Bacteria</taxon>
        <taxon>Bacillati</taxon>
        <taxon>Actinomycetota</taxon>
        <taxon>Actinomycetes</taxon>
        <taxon>Streptosporangiales</taxon>
        <taxon>Thermomonosporaceae</taxon>
        <taxon>Actinomadura</taxon>
    </lineage>
</organism>
<keyword evidence="1" id="KW-0408">Iron</keyword>
<evidence type="ECO:0000256" key="1">
    <source>
        <dbReference type="ARBA" id="ARBA00022485"/>
    </source>
</evidence>
<evidence type="ECO:0000313" key="3">
    <source>
        <dbReference type="Proteomes" id="UP001501710"/>
    </source>
</evidence>
<dbReference type="EMBL" id="BAABAS010000004">
    <property type="protein sequence ID" value="GAA4225807.1"/>
    <property type="molecule type" value="Genomic_DNA"/>
</dbReference>
<evidence type="ECO:0000313" key="2">
    <source>
        <dbReference type="EMBL" id="GAA4225807.1"/>
    </source>
</evidence>
<comment type="caution">
    <text evidence="2">The sequence shown here is derived from an EMBL/GenBank/DDBJ whole genome shotgun (WGS) entry which is preliminary data.</text>
</comment>
<dbReference type="PANTHER" id="PTHR42836">
    <property type="entry name" value="7-CARBOXY-7-DEAZAGUANINE SYNTHASE"/>
    <property type="match status" value="1"/>
</dbReference>
<gene>
    <name evidence="2" type="primary">queE</name>
    <name evidence="2" type="ORF">GCM10022254_08530</name>
</gene>
<protein>
    <submittedName>
        <fullName evidence="2">7-carboxy-7-deazaguanine synthase QueE</fullName>
    </submittedName>
</protein>
<dbReference type="Proteomes" id="UP001501710">
    <property type="component" value="Unassembled WGS sequence"/>
</dbReference>
<keyword evidence="3" id="KW-1185">Reference proteome</keyword>
<reference evidence="3" key="1">
    <citation type="journal article" date="2019" name="Int. J. Syst. Evol. Microbiol.">
        <title>The Global Catalogue of Microorganisms (GCM) 10K type strain sequencing project: providing services to taxonomists for standard genome sequencing and annotation.</title>
        <authorList>
            <consortium name="The Broad Institute Genomics Platform"/>
            <consortium name="The Broad Institute Genome Sequencing Center for Infectious Disease"/>
            <person name="Wu L."/>
            <person name="Ma J."/>
        </authorList>
    </citation>
    <scope>NUCLEOTIDE SEQUENCE [LARGE SCALE GENOMIC DNA]</scope>
    <source>
        <strain evidence="3">JCM 17440</strain>
    </source>
</reference>